<keyword evidence="10" id="KW-1185">Reference proteome</keyword>
<dbReference type="InterPro" id="IPR027417">
    <property type="entry name" value="P-loop_NTPase"/>
</dbReference>
<dbReference type="HOGENOM" id="CLU_019597_7_0_11"/>
<keyword evidence="4" id="KW-0460">Magnesium</keyword>
<dbReference type="PANTHER" id="PTHR10229:SF0">
    <property type="entry name" value="GTP-BINDING PROTEIN 6-RELATED"/>
    <property type="match status" value="1"/>
</dbReference>
<dbReference type="AlphaFoldDB" id="E6K041"/>
<feature type="compositionally biased region" description="Basic and acidic residues" evidence="7">
    <location>
        <begin position="29"/>
        <end position="41"/>
    </location>
</feature>
<comment type="similarity">
    <text evidence="6">Belongs to the TRAFAC class OBG-HflX-like GTPase superfamily. HflX GTPase family.</text>
</comment>
<evidence type="ECO:0000256" key="6">
    <source>
        <dbReference type="HAMAP-Rule" id="MF_00900"/>
    </source>
</evidence>
<dbReference type="NCBIfam" id="TIGR03156">
    <property type="entry name" value="GTP_HflX"/>
    <property type="match status" value="1"/>
</dbReference>
<accession>E6K041</accession>
<dbReference type="RefSeq" id="WP_006289870.1">
    <property type="nucleotide sequence ID" value="NZ_AP012333.1"/>
</dbReference>
<feature type="region of interest" description="Disordered" evidence="7">
    <location>
        <begin position="574"/>
        <end position="615"/>
    </location>
</feature>
<evidence type="ECO:0000256" key="2">
    <source>
        <dbReference type="ARBA" id="ARBA00022723"/>
    </source>
</evidence>
<dbReference type="PATRIC" id="fig|864564.6.peg.553"/>
<dbReference type="GO" id="GO:0005737">
    <property type="term" value="C:cytoplasm"/>
    <property type="evidence" value="ECO:0007669"/>
    <property type="project" value="UniProtKB-SubCell"/>
</dbReference>
<dbReference type="Pfam" id="PF01926">
    <property type="entry name" value="MMR_HSR1"/>
    <property type="match status" value="1"/>
</dbReference>
<protein>
    <recommendedName>
        <fullName evidence="6">GTPase HflX</fullName>
    </recommendedName>
    <alternativeName>
        <fullName evidence="6">GTP-binding protein HflX</fullName>
    </alternativeName>
</protein>
<feature type="domain" description="Hflx-type G" evidence="8">
    <location>
        <begin position="351"/>
        <end position="517"/>
    </location>
</feature>
<dbReference type="SUPFAM" id="SSF52540">
    <property type="entry name" value="P-loop containing nucleoside triphosphate hydrolases"/>
    <property type="match status" value="1"/>
</dbReference>
<keyword evidence="5 6" id="KW-0342">GTP-binding</keyword>
<evidence type="ECO:0000313" key="9">
    <source>
        <dbReference type="EMBL" id="EFT84153.1"/>
    </source>
</evidence>
<dbReference type="FunFam" id="3.40.50.11060:FF:000001">
    <property type="entry name" value="GTPase HflX"/>
    <property type="match status" value="1"/>
</dbReference>
<sequence>MAGKTGKQAYKSKASYKSVRKAGGRHRADRILDEDKTKASDNDQASQINGQALRGNDRTFVDQVSQGKGTESEGSLGGGILSGSSEVLISDDRQAGASARSDFARKVNGEIGDDGEAWEERESRNQLRHITGLGELQDVTEVEYRQVRLEKVVLVGVWSSKETTFAQAEESLRELAALAQTAGAQVMDGVLQHRFKPDSATYVGKGKANEIASIVAATEADTIVVDADLPPSQRRALEDVTKVKVVDRTAVILDIFAQHATSREGKAQVELAQLEYMLPRLRGWGAALSRQAGGQAAGVNGGIGSRGPGETQIELDRRIIRTRMARLRKQIAQMAPSREIKRGSRRRNALPTVAVVGYTNAGKSSLINRLTGSHELVENALFATLDTAVRQSETAENRRFMYVDTVGFVRRLPTQLIEAFKSTLEEAADASLIIHVVDASHPDPFAQIDAVNAVLSDVPGVAGIPSLMVFNKIDRIDAATLERLRNLAPEAHFVSAATGQGLEELKAAVEAGLPKPDVHVDALVPYTAGSLISQVREFGHIDQIDYEEEGIHLVADVDDRLAVHLIAASEDLASERGSDRAVDQPVHQPAGQLDSASTSPRPRPVADQNRQIQPL</sequence>
<dbReference type="HAMAP" id="MF_00900">
    <property type="entry name" value="GTPase_HflX"/>
    <property type="match status" value="1"/>
</dbReference>
<keyword evidence="1 6" id="KW-0963">Cytoplasm</keyword>
<comment type="caution">
    <text evidence="9">The sequence shown here is derived from an EMBL/GenBank/DDBJ whole genome shotgun (WGS) entry which is preliminary data.</text>
</comment>
<keyword evidence="3 6" id="KW-0547">Nucleotide-binding</keyword>
<dbReference type="PROSITE" id="PS51705">
    <property type="entry name" value="G_HFLX"/>
    <property type="match status" value="1"/>
</dbReference>
<evidence type="ECO:0000256" key="7">
    <source>
        <dbReference type="SAM" id="MobiDB-lite"/>
    </source>
</evidence>
<comment type="subcellular location">
    <subcellularLocation>
        <location evidence="6">Cytoplasm</location>
    </subcellularLocation>
    <text evidence="6">May associate with membranes.</text>
</comment>
<dbReference type="InterPro" id="IPR016496">
    <property type="entry name" value="GTPase_HflX"/>
</dbReference>
<organism evidence="9 10">
    <name type="scientific">Parascardovia denticolens DSM 10105 = JCM 12538</name>
    <dbReference type="NCBI Taxonomy" id="864564"/>
    <lineage>
        <taxon>Bacteria</taxon>
        <taxon>Bacillati</taxon>
        <taxon>Actinomycetota</taxon>
        <taxon>Actinomycetes</taxon>
        <taxon>Bifidobacteriales</taxon>
        <taxon>Bifidobacteriaceae</taxon>
        <taxon>Parascardovia</taxon>
    </lineage>
</organism>
<name>E6K041_PARDN</name>
<feature type="compositionally biased region" description="Basic residues" evidence="7">
    <location>
        <begin position="18"/>
        <end position="28"/>
    </location>
</feature>
<dbReference type="GO" id="GO:0043022">
    <property type="term" value="F:ribosome binding"/>
    <property type="evidence" value="ECO:0007669"/>
    <property type="project" value="TreeGrafter"/>
</dbReference>
<dbReference type="InterPro" id="IPR025121">
    <property type="entry name" value="GTPase_HflX_N"/>
</dbReference>
<evidence type="ECO:0000259" key="8">
    <source>
        <dbReference type="PROSITE" id="PS51705"/>
    </source>
</evidence>
<evidence type="ECO:0000256" key="1">
    <source>
        <dbReference type="ARBA" id="ARBA00022490"/>
    </source>
</evidence>
<proteinExistence type="inferred from homology"/>
<dbReference type="Proteomes" id="UP000004946">
    <property type="component" value="Chromosome"/>
</dbReference>
<dbReference type="Gene3D" id="6.10.250.2860">
    <property type="match status" value="1"/>
</dbReference>
<dbReference type="KEGG" id="pdo:PSDT_0501"/>
<dbReference type="EMBL" id="AEON01000001">
    <property type="protein sequence ID" value="EFT84153.1"/>
    <property type="molecule type" value="Genomic_DNA"/>
</dbReference>
<feature type="region of interest" description="Disordered" evidence="7">
    <location>
        <begin position="1"/>
        <end position="79"/>
    </location>
</feature>
<dbReference type="PRINTS" id="PR00326">
    <property type="entry name" value="GTP1OBG"/>
</dbReference>
<dbReference type="Gene3D" id="3.40.50.11060">
    <property type="entry name" value="GTPase HflX, N-terminal domain"/>
    <property type="match status" value="1"/>
</dbReference>
<reference evidence="9 10" key="1">
    <citation type="submission" date="2010-12" db="EMBL/GenBank/DDBJ databases">
        <authorList>
            <person name="Muzny D."/>
            <person name="Qin X."/>
            <person name="Buhay C."/>
            <person name="Dugan-Rocha S."/>
            <person name="Ding Y."/>
            <person name="Chen G."/>
            <person name="Hawes A."/>
            <person name="Holder M."/>
            <person name="Jhangiani S."/>
            <person name="Johnson A."/>
            <person name="Khan Z."/>
            <person name="Li Z."/>
            <person name="Liu W."/>
            <person name="Liu X."/>
            <person name="Perez L."/>
            <person name="Shen H."/>
            <person name="Wang Q."/>
            <person name="Watt J."/>
            <person name="Xi L."/>
            <person name="Xin Y."/>
            <person name="Zhou J."/>
            <person name="Deng J."/>
            <person name="Jiang H."/>
            <person name="Liu Y."/>
            <person name="Qu J."/>
            <person name="Song X.-Z."/>
            <person name="Zhang L."/>
            <person name="Villasana D."/>
            <person name="Johnson A."/>
            <person name="Liu J."/>
            <person name="Liyanage D."/>
            <person name="Lorensuhewa L."/>
            <person name="Robinson T."/>
            <person name="Song A."/>
            <person name="Song B.-B."/>
            <person name="Dinh H."/>
            <person name="Thornton R."/>
            <person name="Coyle M."/>
            <person name="Francisco L."/>
            <person name="Jackson L."/>
            <person name="Javaid M."/>
            <person name="Korchina V."/>
            <person name="Kovar C."/>
            <person name="Mata R."/>
            <person name="Mathew T."/>
            <person name="Ngo R."/>
            <person name="Nguyen L."/>
            <person name="Nguyen N."/>
            <person name="Okwuonu G."/>
            <person name="Ongeri F."/>
            <person name="Pham C."/>
            <person name="Simmons D."/>
            <person name="Wilczek-Boney K."/>
            <person name="Hale W."/>
            <person name="Jakkamsetti A."/>
            <person name="Pham P."/>
            <person name="Ruth R."/>
            <person name="San Lucas F."/>
            <person name="Warren J."/>
            <person name="Zhang J."/>
            <person name="Zhao Z."/>
            <person name="Zhou C."/>
            <person name="Zhu D."/>
            <person name="Lee S."/>
            <person name="Bess C."/>
            <person name="Blankenburg K."/>
            <person name="Forbes L."/>
            <person name="Fu Q."/>
            <person name="Gubbala S."/>
            <person name="Hirani K."/>
            <person name="Jayaseelan J.C."/>
            <person name="Lara F."/>
            <person name="Munidasa M."/>
            <person name="Palculict T."/>
            <person name="Patil S."/>
            <person name="Pu L.-L."/>
            <person name="Saada N."/>
            <person name="Tang L."/>
            <person name="Weissenberger G."/>
            <person name="Zhu Y."/>
            <person name="Hemphill L."/>
            <person name="Shang Y."/>
            <person name="Youmans B."/>
            <person name="Ayvaz T."/>
            <person name="Ross M."/>
            <person name="Santibanez J."/>
            <person name="Aqrawi P."/>
            <person name="Gross S."/>
            <person name="Joshi V."/>
            <person name="Fowler G."/>
            <person name="Nazareth L."/>
            <person name="Reid J."/>
            <person name="Worley K."/>
            <person name="Petrosino J."/>
            <person name="Highlander S."/>
            <person name="Gibbs R."/>
        </authorList>
    </citation>
    <scope>NUCLEOTIDE SEQUENCE [LARGE SCALE GENOMIC DNA]</scope>
    <source>
        <strain evidence="9 10">DSM 10105</strain>
    </source>
</reference>
<dbReference type="Pfam" id="PF16360">
    <property type="entry name" value="GTP-bdg_M"/>
    <property type="match status" value="1"/>
</dbReference>
<evidence type="ECO:0000256" key="4">
    <source>
        <dbReference type="ARBA" id="ARBA00022842"/>
    </source>
</evidence>
<dbReference type="InterPro" id="IPR030394">
    <property type="entry name" value="G_HFLX_dom"/>
</dbReference>
<keyword evidence="2" id="KW-0479">Metal-binding</keyword>
<dbReference type="InterPro" id="IPR006073">
    <property type="entry name" value="GTP-bd"/>
</dbReference>
<dbReference type="Pfam" id="PF13167">
    <property type="entry name" value="GTP-bdg_N"/>
    <property type="match status" value="1"/>
</dbReference>
<dbReference type="GO" id="GO:0046872">
    <property type="term" value="F:metal ion binding"/>
    <property type="evidence" value="ECO:0007669"/>
    <property type="project" value="UniProtKB-KW"/>
</dbReference>
<dbReference type="PANTHER" id="PTHR10229">
    <property type="entry name" value="GTP-BINDING PROTEIN HFLX"/>
    <property type="match status" value="1"/>
</dbReference>
<dbReference type="GO" id="GO:0003924">
    <property type="term" value="F:GTPase activity"/>
    <property type="evidence" value="ECO:0007669"/>
    <property type="project" value="UniProtKB-UniRule"/>
</dbReference>
<evidence type="ECO:0000256" key="5">
    <source>
        <dbReference type="ARBA" id="ARBA00023134"/>
    </source>
</evidence>
<dbReference type="InterPro" id="IPR042108">
    <property type="entry name" value="GTPase_HflX_N_sf"/>
</dbReference>
<evidence type="ECO:0000256" key="3">
    <source>
        <dbReference type="ARBA" id="ARBA00022741"/>
    </source>
</evidence>
<dbReference type="CDD" id="cd01878">
    <property type="entry name" value="HflX"/>
    <property type="match status" value="1"/>
</dbReference>
<dbReference type="GO" id="GO:0005525">
    <property type="term" value="F:GTP binding"/>
    <property type="evidence" value="ECO:0007669"/>
    <property type="project" value="UniProtKB-UniRule"/>
</dbReference>
<gene>
    <name evidence="6 9" type="primary">hflX</name>
    <name evidence="9" type="ORF">HMPREF0620_1158</name>
</gene>
<comment type="subunit">
    <text evidence="6">Monomer. Associates with the 50S ribosomal subunit.</text>
</comment>
<comment type="function">
    <text evidence="6">GTPase that associates with the 50S ribosomal subunit and may have a role during protein synthesis or ribosome biogenesis.</text>
</comment>
<evidence type="ECO:0000313" key="10">
    <source>
        <dbReference type="Proteomes" id="UP000004946"/>
    </source>
</evidence>
<dbReference type="InterPro" id="IPR032305">
    <property type="entry name" value="GTP-bd_M"/>
</dbReference>
<dbReference type="Gene3D" id="3.40.50.300">
    <property type="entry name" value="P-loop containing nucleotide triphosphate hydrolases"/>
    <property type="match status" value="1"/>
</dbReference>
<dbReference type="eggNOG" id="COG2262">
    <property type="taxonomic scope" value="Bacteria"/>
</dbReference>